<reference evidence="2 3" key="1">
    <citation type="submission" date="2023-02" db="EMBL/GenBank/DDBJ databases">
        <title>Genome sequence of Mucilaginibacter jinjuensis strain KACC 16571.</title>
        <authorList>
            <person name="Kim S."/>
            <person name="Heo J."/>
            <person name="Kwon S.-W."/>
        </authorList>
    </citation>
    <scope>NUCLEOTIDE SEQUENCE [LARGE SCALE GENOMIC DNA]</scope>
    <source>
        <strain evidence="2 3">KACC 16571</strain>
    </source>
</reference>
<keyword evidence="3" id="KW-1185">Reference proteome</keyword>
<gene>
    <name evidence="2" type="ORF">PQO05_18170</name>
</gene>
<organism evidence="2 3">
    <name type="scientific">Mucilaginibacter jinjuensis</name>
    <dbReference type="NCBI Taxonomy" id="1176721"/>
    <lineage>
        <taxon>Bacteria</taxon>
        <taxon>Pseudomonadati</taxon>
        <taxon>Bacteroidota</taxon>
        <taxon>Sphingobacteriia</taxon>
        <taxon>Sphingobacteriales</taxon>
        <taxon>Sphingobacteriaceae</taxon>
        <taxon>Mucilaginibacter</taxon>
    </lineage>
</organism>
<proteinExistence type="predicted"/>
<accession>A0ABY7T2P6</accession>
<dbReference type="EMBL" id="CP117167">
    <property type="protein sequence ID" value="WCT10667.1"/>
    <property type="molecule type" value="Genomic_DNA"/>
</dbReference>
<dbReference type="InterPro" id="IPR003848">
    <property type="entry name" value="DUF218"/>
</dbReference>
<protein>
    <submittedName>
        <fullName evidence="2">YdcF family protein</fullName>
    </submittedName>
</protein>
<dbReference type="Proteomes" id="UP001216139">
    <property type="component" value="Chromosome"/>
</dbReference>
<dbReference type="InterPro" id="IPR014729">
    <property type="entry name" value="Rossmann-like_a/b/a_fold"/>
</dbReference>
<name>A0ABY7T2P6_9SPHI</name>
<sequence>MKKILLLLQLIFLGFTVYSQVKTTSNPYPLISSGNWVQDKNYYLLTLFSHDKAVNKLLSSDAELAKLTQKKLSDLKASITDCKDAKCYTTQIKFSDDEVKAVSSRLTALYQPGNALDNLVKTKLIPSGTYILYKDLSPSALLVKAWEQDAAGINYAIGVYAEGNKPHYPQVDSISSNVNAKRYAVLIYNCSATLLGDVKNTGLFFEPALQAALLYLQINERNDPANYEPMMSTVNKAAIDRIKTVKWSDYPYSNILVPGAGPEEITWPLSAEGMLRCRLAAQQYHLKQAPFIMVSGGKVHPYKTKYNEAEEMKRYLVQTLHIPDNAIIMEPHARHTTTNMRNCARQIFRYGIPAGKPGIVITDKSQTDYILNMAPRCEKELGYVPYKLGKHVSDTEVEYYPAVESLQINPTEPLDPR</sequence>
<dbReference type="CDD" id="cd06259">
    <property type="entry name" value="YdcF-like"/>
    <property type="match status" value="1"/>
</dbReference>
<dbReference type="Pfam" id="PF02698">
    <property type="entry name" value="DUF218"/>
    <property type="match status" value="1"/>
</dbReference>
<dbReference type="Gene3D" id="3.40.50.620">
    <property type="entry name" value="HUPs"/>
    <property type="match status" value="1"/>
</dbReference>
<feature type="domain" description="DUF218" evidence="1">
    <location>
        <begin position="255"/>
        <end position="387"/>
    </location>
</feature>
<dbReference type="RefSeq" id="WP_273628859.1">
    <property type="nucleotide sequence ID" value="NZ_CP117167.1"/>
</dbReference>
<evidence type="ECO:0000313" key="2">
    <source>
        <dbReference type="EMBL" id="WCT10667.1"/>
    </source>
</evidence>
<evidence type="ECO:0000259" key="1">
    <source>
        <dbReference type="Pfam" id="PF02698"/>
    </source>
</evidence>
<evidence type="ECO:0000313" key="3">
    <source>
        <dbReference type="Proteomes" id="UP001216139"/>
    </source>
</evidence>